<dbReference type="InterPro" id="IPR012338">
    <property type="entry name" value="Beta-lactam/transpept-like"/>
</dbReference>
<sequence length="294" mass="31206">MSPRQAVEAVFRDAGVVGCLHAVDIDRGREFGVGADEPVVLASVFKLPLLVAFHREVAAGVLDPRSPVTLLPDERYAGPTGISILADPVTMSLRDLAAMMMTVSDNAAADEVFAHVGADAVARTLQELELRGTRVVGDSRTVHDSLLDDSGAAGAAELWERLGTPGVLSRVRALDPLRTSATTCRDMTRLAAAIWRDEAAPPEECAQMRRLMGLQVWPHRLASGFPYDDVMVSGKTGTLPTIRNEAGVVEYPDGGRYAVAVFTRSHALAAVAPRADAAIGTAARLAVQYLRAAG</sequence>
<keyword evidence="3" id="KW-1185">Reference proteome</keyword>
<dbReference type="Proteomes" id="UP001165378">
    <property type="component" value="Unassembled WGS sequence"/>
</dbReference>
<dbReference type="GO" id="GO:0030655">
    <property type="term" value="P:beta-lactam antibiotic catabolic process"/>
    <property type="evidence" value="ECO:0007669"/>
    <property type="project" value="InterPro"/>
</dbReference>
<comment type="caution">
    <text evidence="2">The sequence shown here is derived from an EMBL/GenBank/DDBJ whole genome shotgun (WGS) entry which is preliminary data.</text>
</comment>
<reference evidence="2" key="1">
    <citation type="submission" date="2022-01" db="EMBL/GenBank/DDBJ databases">
        <title>Genome-Based Taxonomic Classification of the Phylum Actinobacteria.</title>
        <authorList>
            <person name="Gao Y."/>
        </authorList>
    </citation>
    <scope>NUCLEOTIDE SEQUENCE</scope>
    <source>
        <strain evidence="2">KLBMP 8922</strain>
    </source>
</reference>
<dbReference type="SUPFAM" id="SSF56601">
    <property type="entry name" value="beta-lactamase/transpeptidase-like"/>
    <property type="match status" value="1"/>
</dbReference>
<dbReference type="InterPro" id="IPR045155">
    <property type="entry name" value="Beta-lactam_cat"/>
</dbReference>
<dbReference type="PANTHER" id="PTHR35333:SF3">
    <property type="entry name" value="BETA-LACTAMASE-TYPE TRANSPEPTIDASE FOLD CONTAINING PROTEIN"/>
    <property type="match status" value="1"/>
</dbReference>
<dbReference type="AlphaFoldDB" id="A0AA41PZL2"/>
<dbReference type="GO" id="GO:0046677">
    <property type="term" value="P:response to antibiotic"/>
    <property type="evidence" value="ECO:0007669"/>
    <property type="project" value="InterPro"/>
</dbReference>
<dbReference type="GO" id="GO:0008800">
    <property type="term" value="F:beta-lactamase activity"/>
    <property type="evidence" value="ECO:0007669"/>
    <property type="project" value="InterPro"/>
</dbReference>
<accession>A0AA41PZL2</accession>
<evidence type="ECO:0000259" key="1">
    <source>
        <dbReference type="Pfam" id="PF13354"/>
    </source>
</evidence>
<gene>
    <name evidence="2" type="ORF">LZ495_12500</name>
</gene>
<dbReference type="InterPro" id="IPR000871">
    <property type="entry name" value="Beta-lactam_class-A"/>
</dbReference>
<dbReference type="Pfam" id="PF13354">
    <property type="entry name" value="Beta-lactamase2"/>
    <property type="match status" value="1"/>
</dbReference>
<evidence type="ECO:0000313" key="2">
    <source>
        <dbReference type="EMBL" id="MCF2528036.1"/>
    </source>
</evidence>
<feature type="domain" description="Beta-lactamase class A catalytic" evidence="1">
    <location>
        <begin position="21"/>
        <end position="263"/>
    </location>
</feature>
<organism evidence="2 3">
    <name type="scientific">Yinghuangia soli</name>
    <dbReference type="NCBI Taxonomy" id="2908204"/>
    <lineage>
        <taxon>Bacteria</taxon>
        <taxon>Bacillati</taxon>
        <taxon>Actinomycetota</taxon>
        <taxon>Actinomycetes</taxon>
        <taxon>Kitasatosporales</taxon>
        <taxon>Streptomycetaceae</taxon>
        <taxon>Yinghuangia</taxon>
    </lineage>
</organism>
<dbReference type="Gene3D" id="3.40.710.10">
    <property type="entry name" value="DD-peptidase/beta-lactamase superfamily"/>
    <property type="match status" value="1"/>
</dbReference>
<name>A0AA41PZL2_9ACTN</name>
<protein>
    <submittedName>
        <fullName evidence="2">Class A beta-lactamase-related serine hydrolase</fullName>
    </submittedName>
</protein>
<dbReference type="PANTHER" id="PTHR35333">
    <property type="entry name" value="BETA-LACTAMASE"/>
    <property type="match status" value="1"/>
</dbReference>
<dbReference type="RefSeq" id="WP_235052197.1">
    <property type="nucleotide sequence ID" value="NZ_JAKFHA010000005.1"/>
</dbReference>
<evidence type="ECO:0000313" key="3">
    <source>
        <dbReference type="Proteomes" id="UP001165378"/>
    </source>
</evidence>
<dbReference type="EMBL" id="JAKFHA010000005">
    <property type="protein sequence ID" value="MCF2528036.1"/>
    <property type="molecule type" value="Genomic_DNA"/>
</dbReference>
<keyword evidence="2" id="KW-0378">Hydrolase</keyword>
<proteinExistence type="predicted"/>